<evidence type="ECO:0000313" key="1">
    <source>
        <dbReference type="EMBL" id="CAF1643612.1"/>
    </source>
</evidence>
<protein>
    <submittedName>
        <fullName evidence="1">Uncharacterized protein</fullName>
    </submittedName>
</protein>
<gene>
    <name evidence="1" type="ORF">GPM918_LOCUS45089</name>
    <name evidence="2" type="ORF">SRO942_LOCUS47315</name>
</gene>
<proteinExistence type="predicted"/>
<evidence type="ECO:0000313" key="3">
    <source>
        <dbReference type="Proteomes" id="UP000663829"/>
    </source>
</evidence>
<dbReference type="Pfam" id="PF13424">
    <property type="entry name" value="TPR_12"/>
    <property type="match status" value="1"/>
</dbReference>
<dbReference type="InterPro" id="IPR011990">
    <property type="entry name" value="TPR-like_helical_dom_sf"/>
</dbReference>
<keyword evidence="3" id="KW-1185">Reference proteome</keyword>
<dbReference type="Proteomes" id="UP000681722">
    <property type="component" value="Unassembled WGS sequence"/>
</dbReference>
<dbReference type="Gene3D" id="1.25.40.10">
    <property type="entry name" value="Tetratricopeptide repeat domain"/>
    <property type="match status" value="1"/>
</dbReference>
<dbReference type="SUPFAM" id="SSF56399">
    <property type="entry name" value="ADP-ribosylation"/>
    <property type="match status" value="1"/>
</dbReference>
<dbReference type="Proteomes" id="UP000663829">
    <property type="component" value="Unassembled WGS sequence"/>
</dbReference>
<feature type="non-terminal residue" evidence="1">
    <location>
        <position position="1"/>
    </location>
</feature>
<feature type="non-terminal residue" evidence="1">
    <location>
        <position position="261"/>
    </location>
</feature>
<name>A0A816E044_9BILA</name>
<evidence type="ECO:0000313" key="2">
    <source>
        <dbReference type="EMBL" id="CAF4559447.1"/>
    </source>
</evidence>
<reference evidence="1" key="1">
    <citation type="submission" date="2021-02" db="EMBL/GenBank/DDBJ databases">
        <authorList>
            <person name="Nowell W R."/>
        </authorList>
    </citation>
    <scope>NUCLEOTIDE SEQUENCE</scope>
</reference>
<comment type="caution">
    <text evidence="1">The sequence shown here is derived from an EMBL/GenBank/DDBJ whole genome shotgun (WGS) entry which is preliminary data.</text>
</comment>
<dbReference type="Gene3D" id="3.90.176.10">
    <property type="entry name" value="Toxin ADP-ribosyltransferase, Chain A, domain 1"/>
    <property type="match status" value="1"/>
</dbReference>
<dbReference type="AlphaFoldDB" id="A0A816E044"/>
<dbReference type="EMBL" id="CAJOBC010117651">
    <property type="protein sequence ID" value="CAF4559447.1"/>
    <property type="molecule type" value="Genomic_DNA"/>
</dbReference>
<dbReference type="EMBL" id="CAJNOQ010048369">
    <property type="protein sequence ID" value="CAF1643612.1"/>
    <property type="molecule type" value="Genomic_DNA"/>
</dbReference>
<accession>A0A816E044</accession>
<sequence length="261" mass="29834">WYEENIDENYIDNGSSYTVYRGQRITKAEIDQLDSNKLVTFNTFLSATFSKAMALEFVADAKSSINQDIQIVLFVIHFTINHKLPLKVKPYIIIQSGEDECLFTVGSLFEVVEKTYSTNVWIISLTLVNEDDKGNDIARDYQTLKSTASVEAKLVRVGDLLLDDEKSETYYSIIKQEFGLMAGAHDSGMGWLKYRQKKFEEALEYQLKAVNRYKNDEDHKDVLVMSYCCIGAIHRQKEDNKAALEYYTKASDVGHSIIPVD</sequence>
<dbReference type="SUPFAM" id="SSF48452">
    <property type="entry name" value="TPR-like"/>
    <property type="match status" value="1"/>
</dbReference>
<organism evidence="1 3">
    <name type="scientific">Didymodactylos carnosus</name>
    <dbReference type="NCBI Taxonomy" id="1234261"/>
    <lineage>
        <taxon>Eukaryota</taxon>
        <taxon>Metazoa</taxon>
        <taxon>Spiralia</taxon>
        <taxon>Gnathifera</taxon>
        <taxon>Rotifera</taxon>
        <taxon>Eurotatoria</taxon>
        <taxon>Bdelloidea</taxon>
        <taxon>Philodinida</taxon>
        <taxon>Philodinidae</taxon>
        <taxon>Didymodactylos</taxon>
    </lineage>
</organism>
<dbReference type="OrthoDB" id="10043504at2759"/>